<gene>
    <name evidence="2" type="ORF">AK830_g10258</name>
</gene>
<name>A0A0P7B7H1_9HYPO</name>
<proteinExistence type="predicted"/>
<protein>
    <submittedName>
        <fullName evidence="2">Uncharacterized protein</fullName>
    </submittedName>
</protein>
<dbReference type="AlphaFoldDB" id="A0A0P7B7H1"/>
<accession>A0A0P7B7H1</accession>
<evidence type="ECO:0000256" key="1">
    <source>
        <dbReference type="SAM" id="MobiDB-lite"/>
    </source>
</evidence>
<evidence type="ECO:0000313" key="2">
    <source>
        <dbReference type="EMBL" id="KPM36309.1"/>
    </source>
</evidence>
<dbReference type="Proteomes" id="UP000050424">
    <property type="component" value="Unassembled WGS sequence"/>
</dbReference>
<reference evidence="2 3" key="1">
    <citation type="submission" date="2015-09" db="EMBL/GenBank/DDBJ databases">
        <title>Draft genome of a European isolate of the apple canker pathogen Neonectria ditissima.</title>
        <authorList>
            <person name="Gomez-Cortecero A."/>
            <person name="Harrison R.J."/>
            <person name="Armitage A.D."/>
        </authorList>
    </citation>
    <scope>NUCLEOTIDE SEQUENCE [LARGE SCALE GENOMIC DNA]</scope>
    <source>
        <strain evidence="2 3">R09/05</strain>
    </source>
</reference>
<evidence type="ECO:0000313" key="3">
    <source>
        <dbReference type="Proteomes" id="UP000050424"/>
    </source>
</evidence>
<feature type="region of interest" description="Disordered" evidence="1">
    <location>
        <begin position="1"/>
        <end position="32"/>
    </location>
</feature>
<keyword evidence="3" id="KW-1185">Reference proteome</keyword>
<dbReference type="EMBL" id="LKCW01000209">
    <property type="protein sequence ID" value="KPM36309.1"/>
    <property type="molecule type" value="Genomic_DNA"/>
</dbReference>
<sequence>MESSFTSPHGLPSSAHGKAQSMTLRGTDATDSPPRCTFLEPVMGALATECHTAQALLLHHETTWRCWFGRTRCHRLPIAMEKVVELSIAAVIAVMVPWDNEGAACGLRIADCGWPGAAHLTLPGHLHRLLFSRSDTSTSTSAQYSAPWCSTSLRTCMSFSIVNDAETTSQSQPVTASSGTAHASRLASRRQVKTLARLPQHHHRRRFLLSTPVGHPPFRLSASLHLFVYGCLIAPLPPLYCQLLAPIAASALKQSAFIHPPNLSSPHSHR</sequence>
<comment type="caution">
    <text evidence="2">The sequence shown here is derived from an EMBL/GenBank/DDBJ whole genome shotgun (WGS) entry which is preliminary data.</text>
</comment>
<organism evidence="2 3">
    <name type="scientific">Neonectria ditissima</name>
    <dbReference type="NCBI Taxonomy" id="78410"/>
    <lineage>
        <taxon>Eukaryota</taxon>
        <taxon>Fungi</taxon>
        <taxon>Dikarya</taxon>
        <taxon>Ascomycota</taxon>
        <taxon>Pezizomycotina</taxon>
        <taxon>Sordariomycetes</taxon>
        <taxon>Hypocreomycetidae</taxon>
        <taxon>Hypocreales</taxon>
        <taxon>Nectriaceae</taxon>
        <taxon>Neonectria</taxon>
    </lineage>
</organism>